<accession>A0A0F2MIM9</accession>
<organism evidence="2 3">
    <name type="scientific">Sporothrix schenckii 1099-18</name>
    <dbReference type="NCBI Taxonomy" id="1397361"/>
    <lineage>
        <taxon>Eukaryota</taxon>
        <taxon>Fungi</taxon>
        <taxon>Dikarya</taxon>
        <taxon>Ascomycota</taxon>
        <taxon>Pezizomycotina</taxon>
        <taxon>Sordariomycetes</taxon>
        <taxon>Sordariomycetidae</taxon>
        <taxon>Ophiostomatales</taxon>
        <taxon>Ophiostomataceae</taxon>
        <taxon>Sporothrix</taxon>
    </lineage>
</organism>
<dbReference type="Proteomes" id="UP000033710">
    <property type="component" value="Unassembled WGS sequence"/>
</dbReference>
<name>A0A0F2MIM9_SPOSC</name>
<gene>
    <name evidence="2" type="ORF">SPSK_08124</name>
</gene>
<protein>
    <submittedName>
        <fullName evidence="2">Uncharacterized protein</fullName>
    </submittedName>
</protein>
<reference evidence="2 3" key="2">
    <citation type="journal article" date="2015" name="Eukaryot. Cell">
        <title>Asexual propagation of a virulent clone complex in a human and feline outbreak of sporotrichosis.</title>
        <authorList>
            <person name="Teixeira Mde M."/>
            <person name="Rodrigues A.M."/>
            <person name="Tsui C.K."/>
            <person name="de Almeida L.G."/>
            <person name="Van Diepeningen A.D."/>
            <person name="van den Ende B.G."/>
            <person name="Fernandes G.F."/>
            <person name="Kano R."/>
            <person name="Hamelin R.C."/>
            <person name="Lopes-Bezerra L.M."/>
            <person name="Vasconcelos A.T."/>
            <person name="de Hoog S."/>
            <person name="de Camargo Z.P."/>
            <person name="Felipe M.S."/>
        </authorList>
    </citation>
    <scope>NUCLEOTIDE SEQUENCE [LARGE SCALE GENOMIC DNA]</scope>
    <source>
        <strain evidence="2 3">1099-18</strain>
    </source>
</reference>
<feature type="compositionally biased region" description="Basic and acidic residues" evidence="1">
    <location>
        <begin position="63"/>
        <end position="83"/>
    </location>
</feature>
<dbReference type="GeneID" id="27670044"/>
<evidence type="ECO:0000256" key="1">
    <source>
        <dbReference type="SAM" id="MobiDB-lite"/>
    </source>
</evidence>
<sequence>MPGTATRAKYNVLSVGHEKSVHLKEFLSLSVPGLLARTSTLGSYEAPTTARAERENKVKVLTTRDVDDKRSKHGERPTMSDRIRHARAGDSFGRRMMLWIRMSRWARDEWRHDETINVQRRFRPSDP</sequence>
<evidence type="ECO:0000313" key="2">
    <source>
        <dbReference type="EMBL" id="KJR88924.1"/>
    </source>
</evidence>
<dbReference type="AlphaFoldDB" id="A0A0F2MIM9"/>
<evidence type="ECO:0000313" key="3">
    <source>
        <dbReference type="Proteomes" id="UP000033710"/>
    </source>
</evidence>
<comment type="caution">
    <text evidence="2">The sequence shown here is derived from an EMBL/GenBank/DDBJ whole genome shotgun (WGS) entry which is preliminary data.</text>
</comment>
<proteinExistence type="predicted"/>
<reference evidence="2 3" key="1">
    <citation type="journal article" date="2014" name="BMC Genomics">
        <title>Comparative genomics of the major fungal agents of human and animal Sporotrichosis: Sporothrix schenckii and Sporothrix brasiliensis.</title>
        <authorList>
            <person name="Teixeira M.M."/>
            <person name="de Almeida L.G."/>
            <person name="Kubitschek-Barreira P."/>
            <person name="Alves F.L."/>
            <person name="Kioshima E.S."/>
            <person name="Abadio A.K."/>
            <person name="Fernandes L."/>
            <person name="Derengowski L.S."/>
            <person name="Ferreira K.S."/>
            <person name="Souza R.C."/>
            <person name="Ruiz J.C."/>
            <person name="de Andrade N.C."/>
            <person name="Paes H.C."/>
            <person name="Nicola A.M."/>
            <person name="Albuquerque P."/>
            <person name="Gerber A.L."/>
            <person name="Martins V.P."/>
            <person name="Peconick L.D."/>
            <person name="Neto A.V."/>
            <person name="Chaucanez C.B."/>
            <person name="Silva P.A."/>
            <person name="Cunha O.L."/>
            <person name="de Oliveira F.F."/>
            <person name="dos Santos T.C."/>
            <person name="Barros A.L."/>
            <person name="Soares M.A."/>
            <person name="de Oliveira L.M."/>
            <person name="Marini M.M."/>
            <person name="Villalobos-Duno H."/>
            <person name="Cunha M.M."/>
            <person name="de Hoog S."/>
            <person name="da Silveira J.F."/>
            <person name="Henrissat B."/>
            <person name="Nino-Vega G.A."/>
            <person name="Cisalpino P.S."/>
            <person name="Mora-Montes H.M."/>
            <person name="Almeida S.R."/>
            <person name="Stajich J.E."/>
            <person name="Lopes-Bezerra L.M."/>
            <person name="Vasconcelos A.T."/>
            <person name="Felipe M.S."/>
        </authorList>
    </citation>
    <scope>NUCLEOTIDE SEQUENCE [LARGE SCALE GENOMIC DNA]</scope>
    <source>
        <strain evidence="2 3">1099-18</strain>
    </source>
</reference>
<dbReference type="EMBL" id="AXCR01000004">
    <property type="protein sequence ID" value="KJR88924.1"/>
    <property type="molecule type" value="Genomic_DNA"/>
</dbReference>
<dbReference type="RefSeq" id="XP_016591600.1">
    <property type="nucleotide sequence ID" value="XM_016734767.1"/>
</dbReference>
<dbReference type="KEGG" id="ssck:SPSK_08124"/>
<feature type="region of interest" description="Disordered" evidence="1">
    <location>
        <begin position="63"/>
        <end position="87"/>
    </location>
</feature>
<dbReference type="VEuPathDB" id="FungiDB:SPSK_08124"/>